<evidence type="ECO:0000256" key="14">
    <source>
        <dbReference type="SAM" id="Phobius"/>
    </source>
</evidence>
<dbReference type="SUPFAM" id="SSF57850">
    <property type="entry name" value="RING/U-box"/>
    <property type="match status" value="1"/>
</dbReference>
<evidence type="ECO:0000256" key="9">
    <source>
        <dbReference type="ARBA" id="ARBA00022989"/>
    </source>
</evidence>
<dbReference type="PANTHER" id="PTHR45768">
    <property type="entry name" value="E3 UBIQUITIN-PROTEIN LIGASE RNF13-LIKE"/>
    <property type="match status" value="1"/>
</dbReference>
<feature type="transmembrane region" description="Helical" evidence="14">
    <location>
        <begin position="23"/>
        <end position="45"/>
    </location>
</feature>
<dbReference type="SMART" id="SM00184">
    <property type="entry name" value="RING"/>
    <property type="match status" value="1"/>
</dbReference>
<keyword evidence="17" id="KW-1185">Reference proteome</keyword>
<dbReference type="InterPro" id="IPR013083">
    <property type="entry name" value="Znf_RING/FYVE/PHD"/>
</dbReference>
<dbReference type="PROSITE" id="PS50089">
    <property type="entry name" value="ZF_RING_2"/>
    <property type="match status" value="1"/>
</dbReference>
<evidence type="ECO:0000313" key="16">
    <source>
        <dbReference type="EMBL" id="KAK4486985.1"/>
    </source>
</evidence>
<evidence type="ECO:0000256" key="2">
    <source>
        <dbReference type="ARBA" id="ARBA00004906"/>
    </source>
</evidence>
<dbReference type="Proteomes" id="UP001291926">
    <property type="component" value="Unassembled WGS sequence"/>
</dbReference>
<evidence type="ECO:0000256" key="1">
    <source>
        <dbReference type="ARBA" id="ARBA00004167"/>
    </source>
</evidence>
<gene>
    <name evidence="16" type="ORF">RD792_006300</name>
</gene>
<evidence type="ECO:0000256" key="13">
    <source>
        <dbReference type="SAM" id="MobiDB-lite"/>
    </source>
</evidence>
<dbReference type="Pfam" id="PF13639">
    <property type="entry name" value="zf-RING_2"/>
    <property type="match status" value="1"/>
</dbReference>
<evidence type="ECO:0000313" key="17">
    <source>
        <dbReference type="Proteomes" id="UP001291926"/>
    </source>
</evidence>
<evidence type="ECO:0000256" key="5">
    <source>
        <dbReference type="ARBA" id="ARBA00022723"/>
    </source>
</evidence>
<keyword evidence="9 14" id="KW-1133">Transmembrane helix</keyword>
<evidence type="ECO:0000259" key="15">
    <source>
        <dbReference type="PROSITE" id="PS50089"/>
    </source>
</evidence>
<evidence type="ECO:0000256" key="11">
    <source>
        <dbReference type="ARBA" id="ARBA00024209"/>
    </source>
</evidence>
<comment type="pathway">
    <text evidence="2">Protein modification; protein ubiquitination.</text>
</comment>
<evidence type="ECO:0000256" key="4">
    <source>
        <dbReference type="ARBA" id="ARBA00022692"/>
    </source>
</evidence>
<evidence type="ECO:0000256" key="10">
    <source>
        <dbReference type="ARBA" id="ARBA00023136"/>
    </source>
</evidence>
<evidence type="ECO:0000256" key="6">
    <source>
        <dbReference type="ARBA" id="ARBA00022771"/>
    </source>
</evidence>
<evidence type="ECO:0000256" key="12">
    <source>
        <dbReference type="PROSITE-ProRule" id="PRU00175"/>
    </source>
</evidence>
<keyword evidence="10 14" id="KW-0472">Membrane</keyword>
<dbReference type="Gene3D" id="3.30.40.10">
    <property type="entry name" value="Zinc/RING finger domain, C3HC4 (zinc finger)"/>
    <property type="match status" value="1"/>
</dbReference>
<evidence type="ECO:0000256" key="3">
    <source>
        <dbReference type="ARBA" id="ARBA00022679"/>
    </source>
</evidence>
<dbReference type="EMBL" id="JAYDYQ010002152">
    <property type="protein sequence ID" value="KAK4486985.1"/>
    <property type="molecule type" value="Genomic_DNA"/>
</dbReference>
<keyword evidence="6 12" id="KW-0863">Zinc-finger</keyword>
<feature type="region of interest" description="Disordered" evidence="13">
    <location>
        <begin position="167"/>
        <end position="202"/>
    </location>
</feature>
<sequence length="235" mass="26044">MDDDDDRRTFFRRENRYDINSRIMITAIISLSFIVVLVIILHIYARIMFRRQARRQAALRHLGFATSPTTEPPVTGLDPSIITALPVFMFKQTNLVDNSNEMSHIECAVCLSTLQDGEMVRTLPNCKHTFHANCIDQWLGTNSTCPNCRTEAEPRLVTEPREGVAISVGVPPSAPPIEGVSDGGGGAQFSAKISGSSSSRLSSFRRILSWERSSRRIQVAQSCGQDGGSCDLERQ</sequence>
<evidence type="ECO:0000256" key="8">
    <source>
        <dbReference type="ARBA" id="ARBA00022833"/>
    </source>
</evidence>
<feature type="domain" description="RING-type" evidence="15">
    <location>
        <begin position="107"/>
        <end position="149"/>
    </location>
</feature>
<dbReference type="PANTHER" id="PTHR45768:SF34">
    <property type="entry name" value="RING-H2 FINGER PROTEIN ATL64"/>
    <property type="match status" value="1"/>
</dbReference>
<keyword evidence="5" id="KW-0479">Metal-binding</keyword>
<keyword evidence="8" id="KW-0862">Zinc</keyword>
<dbReference type="InterPro" id="IPR001841">
    <property type="entry name" value="Znf_RING"/>
</dbReference>
<evidence type="ECO:0000256" key="7">
    <source>
        <dbReference type="ARBA" id="ARBA00022786"/>
    </source>
</evidence>
<accession>A0ABR0DDE0</accession>
<keyword evidence="3" id="KW-0808">Transferase</keyword>
<dbReference type="CDD" id="cd16461">
    <property type="entry name" value="RING-H2_EL5-like"/>
    <property type="match status" value="1"/>
</dbReference>
<comment type="similarity">
    <text evidence="11">Belongs to the RING-type zinc finger family. ATL subfamily.</text>
</comment>
<keyword evidence="7" id="KW-0833">Ubl conjugation pathway</keyword>
<proteinExistence type="inferred from homology"/>
<organism evidence="16 17">
    <name type="scientific">Penstemon davidsonii</name>
    <dbReference type="NCBI Taxonomy" id="160366"/>
    <lineage>
        <taxon>Eukaryota</taxon>
        <taxon>Viridiplantae</taxon>
        <taxon>Streptophyta</taxon>
        <taxon>Embryophyta</taxon>
        <taxon>Tracheophyta</taxon>
        <taxon>Spermatophyta</taxon>
        <taxon>Magnoliopsida</taxon>
        <taxon>eudicotyledons</taxon>
        <taxon>Gunneridae</taxon>
        <taxon>Pentapetalae</taxon>
        <taxon>asterids</taxon>
        <taxon>lamiids</taxon>
        <taxon>Lamiales</taxon>
        <taxon>Plantaginaceae</taxon>
        <taxon>Cheloneae</taxon>
        <taxon>Penstemon</taxon>
    </lineage>
</organism>
<comment type="caution">
    <text evidence="16">The sequence shown here is derived from an EMBL/GenBank/DDBJ whole genome shotgun (WGS) entry which is preliminary data.</text>
</comment>
<feature type="compositionally biased region" description="Low complexity" evidence="13">
    <location>
        <begin position="193"/>
        <end position="202"/>
    </location>
</feature>
<reference evidence="16 17" key="1">
    <citation type="journal article" date="2023" name="bioRxiv">
        <title>Genome report: Whole genome sequence and annotation of Penstemon davidsonii.</title>
        <authorList>
            <person name="Ostevik K.L."/>
            <person name="Alabady M."/>
            <person name="Zhang M."/>
            <person name="Rausher M.D."/>
        </authorList>
    </citation>
    <scope>NUCLEOTIDE SEQUENCE [LARGE SCALE GENOMIC DNA]</scope>
    <source>
        <strain evidence="16">DNT005</strain>
        <tissue evidence="16">Whole leaf</tissue>
    </source>
</reference>
<keyword evidence="4 14" id="KW-0812">Transmembrane</keyword>
<name>A0ABR0DDE0_9LAMI</name>
<comment type="subcellular location">
    <subcellularLocation>
        <location evidence="1">Membrane</location>
        <topology evidence="1">Single-pass membrane protein</topology>
    </subcellularLocation>
</comment>
<protein>
    <recommendedName>
        <fullName evidence="15">RING-type domain-containing protein</fullName>
    </recommendedName>
</protein>